<keyword evidence="1" id="KW-0732">Signal</keyword>
<comment type="caution">
    <text evidence="2">The sequence shown here is derived from an EMBL/GenBank/DDBJ whole genome shotgun (WGS) entry which is preliminary data.</text>
</comment>
<dbReference type="RefSeq" id="WP_310413369.1">
    <property type="nucleotide sequence ID" value="NZ_JAVDYC010000001.1"/>
</dbReference>
<feature type="chain" id="PRO_5042015011" description="Secreted protein" evidence="1">
    <location>
        <begin position="23"/>
        <end position="129"/>
    </location>
</feature>
<evidence type="ECO:0000256" key="1">
    <source>
        <dbReference type="SAM" id="SignalP"/>
    </source>
</evidence>
<dbReference type="EMBL" id="JAVDYC010000001">
    <property type="protein sequence ID" value="MDR7322655.1"/>
    <property type="molecule type" value="Genomic_DNA"/>
</dbReference>
<reference evidence="2 3" key="1">
    <citation type="submission" date="2023-07" db="EMBL/GenBank/DDBJ databases">
        <title>Sequencing the genomes of 1000 actinobacteria strains.</title>
        <authorList>
            <person name="Klenk H.-P."/>
        </authorList>
    </citation>
    <scope>NUCLEOTIDE SEQUENCE [LARGE SCALE GENOMIC DNA]</scope>
    <source>
        <strain evidence="2 3">DSM 44711</strain>
    </source>
</reference>
<gene>
    <name evidence="2" type="ORF">J2S44_002905</name>
</gene>
<proteinExistence type="predicted"/>
<protein>
    <recommendedName>
        <fullName evidence="4">Secreted protein</fullName>
    </recommendedName>
</protein>
<sequence>MFRLVLRLMAVALLLMCATASAYPGHHQPTGAQSLSPAHTVVAHQAHVALGGSAEAGGGHHAGFTDPGHFDDHPCVGAAPAPASAKPTAPAQCVAVTGPAANHPHVVDAVAVEGSRGRDVLLVTGVCRT</sequence>
<keyword evidence="3" id="KW-1185">Reference proteome</keyword>
<name>A0AAE3ZPZ2_9ACTN</name>
<evidence type="ECO:0008006" key="4">
    <source>
        <dbReference type="Google" id="ProtNLM"/>
    </source>
</evidence>
<dbReference type="Proteomes" id="UP001183629">
    <property type="component" value="Unassembled WGS sequence"/>
</dbReference>
<evidence type="ECO:0000313" key="2">
    <source>
        <dbReference type="EMBL" id="MDR7322655.1"/>
    </source>
</evidence>
<feature type="signal peptide" evidence="1">
    <location>
        <begin position="1"/>
        <end position="22"/>
    </location>
</feature>
<evidence type="ECO:0000313" key="3">
    <source>
        <dbReference type="Proteomes" id="UP001183629"/>
    </source>
</evidence>
<dbReference type="AlphaFoldDB" id="A0AAE3ZPZ2"/>
<accession>A0AAE3ZPZ2</accession>
<organism evidence="2 3">
    <name type="scientific">Catenuloplanes niger</name>
    <dbReference type="NCBI Taxonomy" id="587534"/>
    <lineage>
        <taxon>Bacteria</taxon>
        <taxon>Bacillati</taxon>
        <taxon>Actinomycetota</taxon>
        <taxon>Actinomycetes</taxon>
        <taxon>Micromonosporales</taxon>
        <taxon>Micromonosporaceae</taxon>
        <taxon>Catenuloplanes</taxon>
    </lineage>
</organism>